<feature type="region of interest" description="Disordered" evidence="1">
    <location>
        <begin position="46"/>
        <end position="65"/>
    </location>
</feature>
<dbReference type="EMBL" id="JNAD02000011">
    <property type="protein sequence ID" value="RKM93272.1"/>
    <property type="molecule type" value="Genomic_DNA"/>
</dbReference>
<dbReference type="Proteomes" id="UP000028058">
    <property type="component" value="Unassembled WGS sequence"/>
</dbReference>
<evidence type="ECO:0000256" key="1">
    <source>
        <dbReference type="SAM" id="MobiDB-lite"/>
    </source>
</evidence>
<evidence type="ECO:0000313" key="2">
    <source>
        <dbReference type="EMBL" id="RKM93272.1"/>
    </source>
</evidence>
<gene>
    <name evidence="2" type="ORF">SFRA_022520</name>
</gene>
<name>A0A3R7FQL9_9ACTN</name>
<dbReference type="InterPro" id="IPR021527">
    <property type="entry name" value="DUF2795"/>
</dbReference>
<accession>A0A3R7FQL9</accession>
<keyword evidence="3" id="KW-1185">Reference proteome</keyword>
<dbReference type="RefSeq" id="WP_043473895.1">
    <property type="nucleotide sequence ID" value="NZ_CP134822.1"/>
</dbReference>
<protein>
    <submittedName>
        <fullName evidence="2">DUF2795 domain-containing protein</fullName>
    </submittedName>
</protein>
<proteinExistence type="predicted"/>
<dbReference type="OrthoDB" id="6161020at2"/>
<organism evidence="2 3">
    <name type="scientific">Streptomyces xinghaiensis</name>
    <dbReference type="NCBI Taxonomy" id="1038928"/>
    <lineage>
        <taxon>Bacteria</taxon>
        <taxon>Bacillati</taxon>
        <taxon>Actinomycetota</taxon>
        <taxon>Actinomycetes</taxon>
        <taxon>Kitasatosporales</taxon>
        <taxon>Streptomycetaceae</taxon>
        <taxon>Streptomyces</taxon>
    </lineage>
</organism>
<reference evidence="2 3" key="1">
    <citation type="journal article" date="2014" name="Genome Announc.">
        <title>Draft Genome Sequence of Streptomyces fradiae ATCC 19609, a Strain Highly Sensitive to Antibiotics.</title>
        <authorList>
            <person name="Bekker O.B."/>
            <person name="Klimina K.M."/>
            <person name="Vatlin A.A."/>
            <person name="Zakharevich N.V."/>
            <person name="Kasianov A.S."/>
            <person name="Danilenko V.N."/>
        </authorList>
    </citation>
    <scope>NUCLEOTIDE SEQUENCE [LARGE SCALE GENOMIC DNA]</scope>
    <source>
        <strain evidence="2 3">ATCC 19609</strain>
    </source>
</reference>
<evidence type="ECO:0000313" key="3">
    <source>
        <dbReference type="Proteomes" id="UP000028058"/>
    </source>
</evidence>
<dbReference type="Pfam" id="PF11387">
    <property type="entry name" value="DUF2795"/>
    <property type="match status" value="1"/>
</dbReference>
<comment type="caution">
    <text evidence="2">The sequence shown here is derived from an EMBL/GenBank/DDBJ whole genome shotgun (WGS) entry which is preliminary data.</text>
</comment>
<sequence length="65" mass="7040">MAEKVNPIELQKALKGADYPADRKSLASLAESNGADRKVVEKIQSLGQKKFSGPDQVEKAVAQEQ</sequence>
<dbReference type="AlphaFoldDB" id="A0A3R7FQL9"/>